<feature type="site" description="Transition state stabilizer" evidence="8">
    <location>
        <position position="179"/>
    </location>
</feature>
<keyword evidence="5 8" id="KW-0418">Kinase</keyword>
<comment type="cofactor">
    <cofactor evidence="8">
        <name>Mg(2+)</name>
        <dbReference type="ChEBI" id="CHEBI:18420"/>
    </cofactor>
    <cofactor evidence="8">
        <name>Mn(2+)</name>
        <dbReference type="ChEBI" id="CHEBI:29035"/>
    </cofactor>
    <text evidence="8">Mg(2+). Can also accept Mn(2+).</text>
</comment>
<dbReference type="InterPro" id="IPR000890">
    <property type="entry name" value="Aliphatic_acid_kin_short-chain"/>
</dbReference>
<evidence type="ECO:0000256" key="8">
    <source>
        <dbReference type="HAMAP-Rule" id="MF_00020"/>
    </source>
</evidence>
<accession>A0ABD7QR94</accession>
<dbReference type="GO" id="GO:0005524">
    <property type="term" value="F:ATP binding"/>
    <property type="evidence" value="ECO:0007669"/>
    <property type="project" value="UniProtKB-KW"/>
</dbReference>
<dbReference type="CDD" id="cd24010">
    <property type="entry name" value="ASKHA_NBD_AcK_PK"/>
    <property type="match status" value="1"/>
</dbReference>
<comment type="pathway">
    <text evidence="8">Metabolic intermediate biosynthesis; acetyl-CoA biosynthesis; acetyl-CoA from acetate: step 1/2.</text>
</comment>
<keyword evidence="6 8" id="KW-0067">ATP-binding</keyword>
<feature type="binding site" evidence="8">
    <location>
        <begin position="282"/>
        <end position="284"/>
    </location>
    <ligand>
        <name>ATP</name>
        <dbReference type="ChEBI" id="CHEBI:30616"/>
    </ligand>
</feature>
<dbReference type="PROSITE" id="PS01075">
    <property type="entry name" value="ACETATE_KINASE_1"/>
    <property type="match status" value="1"/>
</dbReference>
<dbReference type="GO" id="GO:0008776">
    <property type="term" value="F:acetate kinase activity"/>
    <property type="evidence" value="ECO:0007669"/>
    <property type="project" value="UniProtKB-UniRule"/>
</dbReference>
<feature type="binding site" evidence="8">
    <location>
        <position position="11"/>
    </location>
    <ligand>
        <name>Mg(2+)</name>
        <dbReference type="ChEBI" id="CHEBI:18420"/>
    </ligand>
</feature>
<feature type="binding site" evidence="8">
    <location>
        <begin position="207"/>
        <end position="211"/>
    </location>
    <ligand>
        <name>ATP</name>
        <dbReference type="ChEBI" id="CHEBI:30616"/>
    </ligand>
</feature>
<evidence type="ECO:0000256" key="2">
    <source>
        <dbReference type="ARBA" id="ARBA00022679"/>
    </source>
</evidence>
<comment type="function">
    <text evidence="8">Catalyzes the formation of acetyl phosphate from acetate and ATP. Can also catalyze the reverse reaction.</text>
</comment>
<comment type="catalytic activity">
    <reaction evidence="8">
        <text>acetate + ATP = acetyl phosphate + ADP</text>
        <dbReference type="Rhea" id="RHEA:11352"/>
        <dbReference type="ChEBI" id="CHEBI:22191"/>
        <dbReference type="ChEBI" id="CHEBI:30089"/>
        <dbReference type="ChEBI" id="CHEBI:30616"/>
        <dbReference type="ChEBI" id="CHEBI:456216"/>
        <dbReference type="EC" id="2.7.2.1"/>
    </reaction>
</comment>
<evidence type="ECO:0000256" key="3">
    <source>
        <dbReference type="ARBA" id="ARBA00022723"/>
    </source>
</evidence>
<dbReference type="GO" id="GO:0000287">
    <property type="term" value="F:magnesium ion binding"/>
    <property type="evidence" value="ECO:0007669"/>
    <property type="project" value="UniProtKB-UniRule"/>
</dbReference>
<evidence type="ECO:0000256" key="7">
    <source>
        <dbReference type="ARBA" id="ARBA00022842"/>
    </source>
</evidence>
<evidence type="ECO:0000313" key="10">
    <source>
        <dbReference type="EMBL" id="TCQ77145.1"/>
    </source>
</evidence>
<comment type="subunit">
    <text evidence="8">Homodimer.</text>
</comment>
<keyword evidence="7 8" id="KW-0460">Magnesium</keyword>
<dbReference type="NCBIfam" id="TIGR00016">
    <property type="entry name" value="ackA"/>
    <property type="match status" value="1"/>
</dbReference>
<dbReference type="Pfam" id="PF00871">
    <property type="entry name" value="Acetate_kinase"/>
    <property type="match status" value="1"/>
</dbReference>
<dbReference type="NCBIfam" id="NF009045">
    <property type="entry name" value="PRK12379.1"/>
    <property type="match status" value="1"/>
</dbReference>
<keyword evidence="4 8" id="KW-0547">Nucleotide-binding</keyword>
<comment type="subcellular location">
    <subcellularLocation>
        <location evidence="8">Cytoplasm</location>
    </subcellularLocation>
</comment>
<organism evidence="10 11">
    <name type="scientific">Raoultella ornithinolytica</name>
    <name type="common">Klebsiella ornithinolytica</name>
    <dbReference type="NCBI Taxonomy" id="54291"/>
    <lineage>
        <taxon>Bacteria</taxon>
        <taxon>Pseudomonadati</taxon>
        <taxon>Pseudomonadota</taxon>
        <taxon>Gammaproteobacteria</taxon>
        <taxon>Enterobacterales</taxon>
        <taxon>Enterobacteriaceae</taxon>
        <taxon>Klebsiella/Raoultella group</taxon>
        <taxon>Raoultella</taxon>
    </lineage>
</organism>
<dbReference type="HAMAP" id="MF_00020">
    <property type="entry name" value="Acetate_kinase"/>
    <property type="match status" value="1"/>
</dbReference>
<evidence type="ECO:0000256" key="6">
    <source>
        <dbReference type="ARBA" id="ARBA00022840"/>
    </source>
</evidence>
<gene>
    <name evidence="8" type="primary">ackA</name>
    <name evidence="10" type="ORF">EC841_101962</name>
</gene>
<dbReference type="PROSITE" id="PS01076">
    <property type="entry name" value="ACETATE_KINASE_2"/>
    <property type="match status" value="1"/>
</dbReference>
<evidence type="ECO:0000256" key="1">
    <source>
        <dbReference type="ARBA" id="ARBA00008748"/>
    </source>
</evidence>
<dbReference type="InterPro" id="IPR023865">
    <property type="entry name" value="Aliphatic_acid_kinase_CS"/>
</dbReference>
<dbReference type="EMBL" id="SLYQ01000001">
    <property type="protein sequence ID" value="TCQ77145.1"/>
    <property type="molecule type" value="Genomic_DNA"/>
</dbReference>
<proteinExistence type="inferred from homology"/>
<evidence type="ECO:0000256" key="5">
    <source>
        <dbReference type="ARBA" id="ARBA00022777"/>
    </source>
</evidence>
<feature type="binding site" evidence="8">
    <location>
        <position position="18"/>
    </location>
    <ligand>
        <name>ATP</name>
        <dbReference type="ChEBI" id="CHEBI:30616"/>
    </ligand>
</feature>
<dbReference type="PANTHER" id="PTHR21060">
    <property type="entry name" value="ACETATE KINASE"/>
    <property type="match status" value="1"/>
</dbReference>
<feature type="binding site" evidence="8">
    <location>
        <position position="384"/>
    </location>
    <ligand>
        <name>Mg(2+)</name>
        <dbReference type="ChEBI" id="CHEBI:18420"/>
    </ligand>
</feature>
<dbReference type="InterPro" id="IPR043129">
    <property type="entry name" value="ATPase_NBD"/>
</dbReference>
<dbReference type="SUPFAM" id="SSF53067">
    <property type="entry name" value="Actin-like ATPase domain"/>
    <property type="match status" value="2"/>
</dbReference>
<reference evidence="10 11" key="1">
    <citation type="submission" date="2019-03" db="EMBL/GenBank/DDBJ databases">
        <title>Genomic analyses of the natural microbiome of Caenorhabditis elegans.</title>
        <authorList>
            <person name="Samuel B."/>
        </authorList>
    </citation>
    <scope>NUCLEOTIDE SEQUENCE [LARGE SCALE GENOMIC DNA]</scope>
    <source>
        <strain evidence="10 11">JUb54</strain>
    </source>
</reference>
<feature type="binding site" evidence="8">
    <location>
        <position position="90"/>
    </location>
    <ligand>
        <name>substrate</name>
    </ligand>
</feature>
<dbReference type="GO" id="GO:0005737">
    <property type="term" value="C:cytoplasm"/>
    <property type="evidence" value="ECO:0007669"/>
    <property type="project" value="UniProtKB-SubCell"/>
</dbReference>
<dbReference type="AlphaFoldDB" id="A0ABD7QR94"/>
<feature type="binding site" evidence="8">
    <location>
        <begin position="330"/>
        <end position="334"/>
    </location>
    <ligand>
        <name>ATP</name>
        <dbReference type="ChEBI" id="CHEBI:30616"/>
    </ligand>
</feature>
<comment type="similarity">
    <text evidence="1 8 9">Belongs to the acetokinase family.</text>
</comment>
<comment type="caution">
    <text evidence="10">The sequence shown here is derived from an EMBL/GenBank/DDBJ whole genome shotgun (WGS) entry which is preliminary data.</text>
</comment>
<evidence type="ECO:0000313" key="11">
    <source>
        <dbReference type="Proteomes" id="UP000295263"/>
    </source>
</evidence>
<protein>
    <recommendedName>
        <fullName evidence="8">Acetate kinase</fullName>
        <ecNumber evidence="8">2.7.2.1</ecNumber>
    </recommendedName>
    <alternativeName>
        <fullName evidence="8">Acetokinase</fullName>
    </alternativeName>
</protein>
<evidence type="ECO:0000256" key="9">
    <source>
        <dbReference type="RuleBase" id="RU003835"/>
    </source>
</evidence>
<dbReference type="InterPro" id="IPR004372">
    <property type="entry name" value="Ac/propionate_kinase"/>
</dbReference>
<dbReference type="EC" id="2.7.2.1" evidence="8"/>
<dbReference type="RefSeq" id="WP_123707588.1">
    <property type="nucleotide sequence ID" value="NZ_SLYQ01000001.1"/>
</dbReference>
<dbReference type="Proteomes" id="UP000295263">
    <property type="component" value="Unassembled WGS sequence"/>
</dbReference>
<keyword evidence="8" id="KW-0963">Cytoplasm</keyword>
<keyword evidence="3 8" id="KW-0479">Metal-binding</keyword>
<keyword evidence="2 8" id="KW-0808">Transferase</keyword>
<name>A0ABD7QR94_RAOOR</name>
<dbReference type="Gene3D" id="3.30.420.40">
    <property type="match status" value="2"/>
</dbReference>
<dbReference type="PRINTS" id="PR00471">
    <property type="entry name" value="ACETATEKNASE"/>
</dbReference>
<sequence length="403" mass="42697">MSLASLVLVINCGSSSLKFSAIPLNDDAPALSGLAEKLGLADACMTFKDAAGNKVIERLADASHIGALQTLFTKLEQLALLPRVCAIGHRVAHGGSDFKHSVLLTDEVITRIRELSVLAPLHNPANLTGIEAALSLLPHLPQVAVFDTAFHQTLPPEAYTYAIPLAYQQQHQVRRFGFHGTSHRFIAAEAVAQLGLDPADHGILIAHLGNGSSVCAVKNGKSVDTSMGMTPLEGLVMGTRCGDLDFGAAAHIARCTGQTIESLYKMVNNDSGLLGVSGLSSDCRTLQEARSKGDPRATLAIDVMVHRLARHLGAHLTSLHRFDALIFTGGIGENSALVRELTARRLAIFGVHIDKVKNAQMFAGQQGIISVPDSPIVAVIPTNEEKMIAQDAAAFSCAFESVA</sequence>
<feature type="site" description="Transition state stabilizer" evidence="8">
    <location>
        <position position="240"/>
    </location>
</feature>
<dbReference type="PANTHER" id="PTHR21060:SF17">
    <property type="entry name" value="PROPIONATE KINASE"/>
    <property type="match status" value="1"/>
</dbReference>
<dbReference type="GO" id="GO:0006085">
    <property type="term" value="P:acetyl-CoA biosynthetic process"/>
    <property type="evidence" value="ECO:0007669"/>
    <property type="project" value="UniProtKB-UniRule"/>
</dbReference>
<feature type="active site" description="Proton donor/acceptor" evidence="8">
    <location>
        <position position="147"/>
    </location>
</feature>
<evidence type="ECO:0000256" key="4">
    <source>
        <dbReference type="ARBA" id="ARBA00022741"/>
    </source>
</evidence>
<dbReference type="PIRSF" id="PIRSF000722">
    <property type="entry name" value="Acetate_prop_kin"/>
    <property type="match status" value="1"/>
</dbReference>